<dbReference type="AlphaFoldDB" id="A0A1H8BC05"/>
<reference evidence="1 2" key="1">
    <citation type="submission" date="2016-10" db="EMBL/GenBank/DDBJ databases">
        <authorList>
            <person name="de Groot N.N."/>
        </authorList>
    </citation>
    <scope>NUCLEOTIDE SEQUENCE [LARGE SCALE GENOMIC DNA]</scope>
    <source>
        <strain evidence="1 2">DSM 8423</strain>
    </source>
</reference>
<protein>
    <submittedName>
        <fullName evidence="1">Uncharacterized protein</fullName>
    </submittedName>
</protein>
<evidence type="ECO:0000313" key="1">
    <source>
        <dbReference type="EMBL" id="SEM80470.1"/>
    </source>
</evidence>
<organism evidence="1 2">
    <name type="scientific">Syntrophus gentianae</name>
    <dbReference type="NCBI Taxonomy" id="43775"/>
    <lineage>
        <taxon>Bacteria</taxon>
        <taxon>Pseudomonadati</taxon>
        <taxon>Thermodesulfobacteriota</taxon>
        <taxon>Syntrophia</taxon>
        <taxon>Syntrophales</taxon>
        <taxon>Syntrophaceae</taxon>
        <taxon>Syntrophus</taxon>
    </lineage>
</organism>
<sequence length="109" mass="13199">MFRDFFKKDDEIIGIDAIREYMKLDRYQGDLTLLTWRKDHVFPMYKKDHVRQAIEKRFGSVRACAEFMGIAEKKIWQFLRGEANLDERVEFKLRYLLSNQLSYRNGKVI</sequence>
<evidence type="ECO:0000313" key="2">
    <source>
        <dbReference type="Proteomes" id="UP000198744"/>
    </source>
</evidence>
<dbReference type="EMBL" id="FOBS01000050">
    <property type="protein sequence ID" value="SEM80470.1"/>
    <property type="molecule type" value="Genomic_DNA"/>
</dbReference>
<proteinExistence type="predicted"/>
<name>A0A1H8BC05_9BACT</name>
<accession>A0A1H8BC05</accession>
<keyword evidence="2" id="KW-1185">Reference proteome</keyword>
<dbReference type="Proteomes" id="UP000198744">
    <property type="component" value="Unassembled WGS sequence"/>
</dbReference>
<gene>
    <name evidence="1" type="ORF">SAMN04489760_1508</name>
</gene>
<dbReference type="RefSeq" id="WP_093884930.1">
    <property type="nucleotide sequence ID" value="NZ_FOBS01000050.1"/>
</dbReference>